<dbReference type="PANTHER" id="PTHR35005:SF1">
    <property type="entry name" value="2-AMINO-5-FORMYLAMINO-6-RIBOSYLAMINOPYRIMIDIN-4(3H)-ONE 5'-MONOPHOSPHATE DEFORMYLASE"/>
    <property type="match status" value="1"/>
</dbReference>
<evidence type="ECO:0000256" key="1">
    <source>
        <dbReference type="ARBA" id="ARBA00001947"/>
    </source>
</evidence>
<keyword evidence="7" id="KW-1185">Reference proteome</keyword>
<dbReference type="NCBIfam" id="TIGR03964">
    <property type="entry name" value="mycofact_creat"/>
    <property type="match status" value="1"/>
</dbReference>
<keyword evidence="4" id="KW-0862">Zinc</keyword>
<evidence type="ECO:0000256" key="5">
    <source>
        <dbReference type="ARBA" id="ARBA00024029"/>
    </source>
</evidence>
<dbReference type="InterPro" id="IPR024087">
    <property type="entry name" value="Creatininase-like_sf"/>
</dbReference>
<organism evidence="6 7">
    <name type="scientific">Janibacter alittae</name>
    <dbReference type="NCBI Taxonomy" id="3115209"/>
    <lineage>
        <taxon>Bacteria</taxon>
        <taxon>Bacillati</taxon>
        <taxon>Actinomycetota</taxon>
        <taxon>Actinomycetes</taxon>
        <taxon>Micrococcales</taxon>
        <taxon>Intrasporangiaceae</taxon>
        <taxon>Janibacter</taxon>
    </lineage>
</organism>
<name>A0ABZ2MG74_9MICO</name>
<gene>
    <name evidence="6" type="primary">mftE</name>
    <name evidence="6" type="ORF">V1351_14095</name>
</gene>
<evidence type="ECO:0000256" key="3">
    <source>
        <dbReference type="ARBA" id="ARBA00022801"/>
    </source>
</evidence>
<comment type="cofactor">
    <cofactor evidence="1">
        <name>Zn(2+)</name>
        <dbReference type="ChEBI" id="CHEBI:29105"/>
    </cofactor>
</comment>
<dbReference type="Gene3D" id="3.40.50.10310">
    <property type="entry name" value="Creatininase"/>
    <property type="match status" value="1"/>
</dbReference>
<dbReference type="SUPFAM" id="SSF102215">
    <property type="entry name" value="Creatininase"/>
    <property type="match status" value="1"/>
</dbReference>
<proteinExistence type="inferred from homology"/>
<dbReference type="RefSeq" id="WP_338748822.1">
    <property type="nucleotide sequence ID" value="NZ_CP144913.1"/>
</dbReference>
<keyword evidence="2" id="KW-0479">Metal-binding</keyword>
<evidence type="ECO:0000313" key="6">
    <source>
        <dbReference type="EMBL" id="WXB76054.1"/>
    </source>
</evidence>
<dbReference type="Proteomes" id="UP001382727">
    <property type="component" value="Chromosome"/>
</dbReference>
<dbReference type="Pfam" id="PF02633">
    <property type="entry name" value="Creatininase"/>
    <property type="match status" value="1"/>
</dbReference>
<keyword evidence="3" id="KW-0378">Hydrolase</keyword>
<dbReference type="InterPro" id="IPR023871">
    <property type="entry name" value="MftE"/>
</dbReference>
<accession>A0ABZ2MG74</accession>
<dbReference type="EMBL" id="CP144913">
    <property type="protein sequence ID" value="WXB76054.1"/>
    <property type="molecule type" value="Genomic_DNA"/>
</dbReference>
<sequence length="236" mass="24658">MDAPARSRALASAVHQEVHDTDLLLVPVGSLEQHGPHLPLDTDSTIAHAVAREVAQRLTASGTTTWVSPTIALGSSGEHQDFAGTISIGTEVLRQVVVETVRSAGTWVPRVVLVNGHGGNRDALDAAVTQLVQEGHDVAWAPCAPPGADPHAGRAETSLMLWLRPWSVHTERAEPGSTQPLRVILPAMRVGGLAAVSPNGVLGDPRGATADEGRRLLTAMVTAVRAVADPDERAVG</sequence>
<dbReference type="InterPro" id="IPR003785">
    <property type="entry name" value="Creatininase/forma_Hydrolase"/>
</dbReference>
<protein>
    <submittedName>
        <fullName evidence="6">Mycofactocin biosynthesis peptidyl-dipeptidase MftE</fullName>
    </submittedName>
</protein>
<reference evidence="6 7" key="1">
    <citation type="submission" date="2024-02" db="EMBL/GenBank/DDBJ databases">
        <title>Janibacter sp. nov., isolated from gut of marine sandworm.</title>
        <authorList>
            <person name="Kim B."/>
            <person name="Jun M.O."/>
            <person name="Shin N.-R."/>
        </authorList>
    </citation>
    <scope>NUCLEOTIDE SEQUENCE [LARGE SCALE GENOMIC DNA]</scope>
    <source>
        <strain evidence="6 7">A1S7</strain>
    </source>
</reference>
<comment type="similarity">
    <text evidence="5">Belongs to the creatininase superfamily.</text>
</comment>
<evidence type="ECO:0000256" key="4">
    <source>
        <dbReference type="ARBA" id="ARBA00022833"/>
    </source>
</evidence>
<dbReference type="PANTHER" id="PTHR35005">
    <property type="entry name" value="3-DEHYDRO-SCYLLO-INOSOSE HYDROLASE"/>
    <property type="match status" value="1"/>
</dbReference>
<evidence type="ECO:0000313" key="7">
    <source>
        <dbReference type="Proteomes" id="UP001382727"/>
    </source>
</evidence>
<evidence type="ECO:0000256" key="2">
    <source>
        <dbReference type="ARBA" id="ARBA00022723"/>
    </source>
</evidence>